<reference evidence="2" key="1">
    <citation type="submission" date="2025-08" db="UniProtKB">
        <authorList>
            <consortium name="RefSeq"/>
        </authorList>
    </citation>
    <scope>IDENTIFICATION</scope>
</reference>
<sequence>MSKNSVAAERVVASVIANKDTSPHGTVCLSRPERIGGYPVPVLSGSSSKEKRVFNEGPELTAKDLVYVQHNAGLFNSGAKKLASTLNQVVSSLAKHLILILPKFG</sequence>
<accession>A0ABM4CJS5</accession>
<evidence type="ECO:0000313" key="2">
    <source>
        <dbReference type="RefSeq" id="XP_065662013.1"/>
    </source>
</evidence>
<keyword evidence="1" id="KW-1185">Reference proteome</keyword>
<dbReference type="Proteomes" id="UP001652625">
    <property type="component" value="Chromosome 09"/>
</dbReference>
<gene>
    <name evidence="2" type="primary">LOC136084836</name>
</gene>
<evidence type="ECO:0000313" key="1">
    <source>
        <dbReference type="Proteomes" id="UP001652625"/>
    </source>
</evidence>
<name>A0ABM4CJS5_HYDVU</name>
<dbReference type="RefSeq" id="XP_065662013.1">
    <property type="nucleotide sequence ID" value="XM_065805941.1"/>
</dbReference>
<organism evidence="1 2">
    <name type="scientific">Hydra vulgaris</name>
    <name type="common">Hydra</name>
    <name type="synonym">Hydra attenuata</name>
    <dbReference type="NCBI Taxonomy" id="6087"/>
    <lineage>
        <taxon>Eukaryota</taxon>
        <taxon>Metazoa</taxon>
        <taxon>Cnidaria</taxon>
        <taxon>Hydrozoa</taxon>
        <taxon>Hydroidolina</taxon>
        <taxon>Anthoathecata</taxon>
        <taxon>Aplanulata</taxon>
        <taxon>Hydridae</taxon>
        <taxon>Hydra</taxon>
    </lineage>
</organism>
<proteinExistence type="predicted"/>
<protein>
    <submittedName>
        <fullName evidence="2">Uncharacterized protein LOC136084836</fullName>
    </submittedName>
</protein>
<dbReference type="GeneID" id="136084836"/>